<dbReference type="InterPro" id="IPR000888">
    <property type="entry name" value="RmlC-like"/>
</dbReference>
<organism evidence="1">
    <name type="scientific">marine metagenome</name>
    <dbReference type="NCBI Taxonomy" id="408172"/>
    <lineage>
        <taxon>unclassified sequences</taxon>
        <taxon>metagenomes</taxon>
        <taxon>ecological metagenomes</taxon>
    </lineage>
</organism>
<dbReference type="EMBL" id="UINC01134250">
    <property type="protein sequence ID" value="SVD17676.1"/>
    <property type="molecule type" value="Genomic_DNA"/>
</dbReference>
<proteinExistence type="predicted"/>
<protein>
    <recommendedName>
        <fullName evidence="2">Sugar epimerase</fullName>
    </recommendedName>
</protein>
<sequence>METKEIKGAVHVDDRGEVGFVNDFDFDGVKRFYTIRNHRVGFVRAWHAHKRESKYVTVLGGSALVGVVKIDDWEKPSKDAGVSKFVLSARKPSVLAIPSGHANGMMTLSKGTIITVFSTSTLDESLNDDIRYDSRYWDIWDVEER</sequence>
<dbReference type="InterPro" id="IPR011051">
    <property type="entry name" value="RmlC_Cupin_sf"/>
</dbReference>
<accession>A0A382T6I5</accession>
<evidence type="ECO:0000313" key="1">
    <source>
        <dbReference type="EMBL" id="SVD17676.1"/>
    </source>
</evidence>
<dbReference type="Gene3D" id="2.60.120.10">
    <property type="entry name" value="Jelly Rolls"/>
    <property type="match status" value="1"/>
</dbReference>
<reference evidence="1" key="1">
    <citation type="submission" date="2018-05" db="EMBL/GenBank/DDBJ databases">
        <authorList>
            <person name="Lanie J.A."/>
            <person name="Ng W.-L."/>
            <person name="Kazmierczak K.M."/>
            <person name="Andrzejewski T.M."/>
            <person name="Davidsen T.M."/>
            <person name="Wayne K.J."/>
            <person name="Tettelin H."/>
            <person name="Glass J.I."/>
            <person name="Rusch D."/>
            <person name="Podicherti R."/>
            <person name="Tsui H.-C.T."/>
            <person name="Winkler M.E."/>
        </authorList>
    </citation>
    <scope>NUCLEOTIDE SEQUENCE</scope>
</reference>
<dbReference type="Pfam" id="PF00908">
    <property type="entry name" value="dTDP_sugar_isom"/>
    <property type="match status" value="1"/>
</dbReference>
<dbReference type="InterPro" id="IPR014710">
    <property type="entry name" value="RmlC-like_jellyroll"/>
</dbReference>
<evidence type="ECO:0008006" key="2">
    <source>
        <dbReference type="Google" id="ProtNLM"/>
    </source>
</evidence>
<dbReference type="AlphaFoldDB" id="A0A382T6I5"/>
<dbReference type="SUPFAM" id="SSF51182">
    <property type="entry name" value="RmlC-like cupins"/>
    <property type="match status" value="1"/>
</dbReference>
<dbReference type="GO" id="GO:0008830">
    <property type="term" value="F:dTDP-4-dehydrorhamnose 3,5-epimerase activity"/>
    <property type="evidence" value="ECO:0007669"/>
    <property type="project" value="InterPro"/>
</dbReference>
<name>A0A382T6I5_9ZZZZ</name>
<gene>
    <name evidence="1" type="ORF">METZ01_LOCUS370530</name>
</gene>